<dbReference type="GO" id="GO:0045732">
    <property type="term" value="P:positive regulation of protein catabolic process"/>
    <property type="evidence" value="ECO:0007669"/>
    <property type="project" value="TreeGrafter"/>
</dbReference>
<evidence type="ECO:0000256" key="4">
    <source>
        <dbReference type="ARBA" id="ARBA00017712"/>
    </source>
</evidence>
<dbReference type="GO" id="GO:0005634">
    <property type="term" value="C:nucleus"/>
    <property type="evidence" value="ECO:0007669"/>
    <property type="project" value="TreeGrafter"/>
</dbReference>
<dbReference type="HOGENOM" id="CLU_167036_0_0_1"/>
<evidence type="ECO:0000256" key="2">
    <source>
        <dbReference type="ARBA" id="ARBA00008796"/>
    </source>
</evidence>
<protein>
    <recommendedName>
        <fullName evidence="4">Ornithine decarboxylase antizyme</fullName>
    </recommendedName>
</protein>
<dbReference type="Gene3D" id="3.40.630.60">
    <property type="match status" value="1"/>
</dbReference>
<keyword evidence="7" id="KW-1185">Reference proteome</keyword>
<dbReference type="STRING" id="933852.A0A0C3BG71"/>
<dbReference type="SUPFAM" id="SSF55729">
    <property type="entry name" value="Acyl-CoA N-acyltransferases (Nat)"/>
    <property type="match status" value="1"/>
</dbReference>
<evidence type="ECO:0000256" key="1">
    <source>
        <dbReference type="ARBA" id="ARBA00002307"/>
    </source>
</evidence>
<dbReference type="PANTHER" id="PTHR10279:SF10">
    <property type="entry name" value="ORNITHINE DECARBOXYLASE ANTIZYME"/>
    <property type="match status" value="1"/>
</dbReference>
<dbReference type="PANTHER" id="PTHR10279">
    <property type="entry name" value="ORNITHINE DECARBOXYLASE ANTIZYME"/>
    <property type="match status" value="1"/>
</dbReference>
<reference evidence="6 7" key="1">
    <citation type="submission" date="2014-04" db="EMBL/GenBank/DDBJ databases">
        <authorList>
            <consortium name="DOE Joint Genome Institute"/>
            <person name="Kuo A."/>
            <person name="Zuccaro A."/>
            <person name="Kohler A."/>
            <person name="Nagy L.G."/>
            <person name="Floudas D."/>
            <person name="Copeland A."/>
            <person name="Barry K.W."/>
            <person name="Cichocki N."/>
            <person name="Veneault-Fourrey C."/>
            <person name="LaButti K."/>
            <person name="Lindquist E.A."/>
            <person name="Lipzen A."/>
            <person name="Lundell T."/>
            <person name="Morin E."/>
            <person name="Murat C."/>
            <person name="Sun H."/>
            <person name="Tunlid A."/>
            <person name="Henrissat B."/>
            <person name="Grigoriev I.V."/>
            <person name="Hibbett D.S."/>
            <person name="Martin F."/>
            <person name="Nordberg H.P."/>
            <person name="Cantor M.N."/>
            <person name="Hua S.X."/>
        </authorList>
    </citation>
    <scope>NUCLEOTIDE SEQUENCE [LARGE SCALE GENOMIC DNA]</scope>
    <source>
        <strain evidence="6 7">MAFF 305830</strain>
    </source>
</reference>
<keyword evidence="5" id="KW-0688">Ribosomal frameshifting</keyword>
<comment type="similarity">
    <text evidence="2">Belongs to the ODC antizyme family.</text>
</comment>
<dbReference type="Pfam" id="PF02100">
    <property type="entry name" value="ODC_AZ"/>
    <property type="match status" value="1"/>
</dbReference>
<name>A0A0C3BG71_SERVB</name>
<proteinExistence type="inferred from homology"/>
<evidence type="ECO:0000313" key="7">
    <source>
        <dbReference type="Proteomes" id="UP000054097"/>
    </source>
</evidence>
<evidence type="ECO:0000256" key="5">
    <source>
        <dbReference type="ARBA" id="ARBA00022758"/>
    </source>
</evidence>
<comment type="subunit">
    <text evidence="3">Interacts with ODC and thereby sterically blocks ODC homodimerization.</text>
</comment>
<reference evidence="7" key="2">
    <citation type="submission" date="2015-01" db="EMBL/GenBank/DDBJ databases">
        <title>Evolutionary Origins and Diversification of the Mycorrhizal Mutualists.</title>
        <authorList>
            <consortium name="DOE Joint Genome Institute"/>
            <consortium name="Mycorrhizal Genomics Consortium"/>
            <person name="Kohler A."/>
            <person name="Kuo A."/>
            <person name="Nagy L.G."/>
            <person name="Floudas D."/>
            <person name="Copeland A."/>
            <person name="Barry K.W."/>
            <person name="Cichocki N."/>
            <person name="Veneault-Fourrey C."/>
            <person name="LaButti K."/>
            <person name="Lindquist E.A."/>
            <person name="Lipzen A."/>
            <person name="Lundell T."/>
            <person name="Morin E."/>
            <person name="Murat C."/>
            <person name="Riley R."/>
            <person name="Ohm R."/>
            <person name="Sun H."/>
            <person name="Tunlid A."/>
            <person name="Henrissat B."/>
            <person name="Grigoriev I.V."/>
            <person name="Hibbett D.S."/>
            <person name="Martin F."/>
        </authorList>
    </citation>
    <scope>NUCLEOTIDE SEQUENCE [LARGE SCALE GENOMIC DNA]</scope>
    <source>
        <strain evidence="7">MAFF 305830</strain>
    </source>
</reference>
<dbReference type="GO" id="GO:0008073">
    <property type="term" value="F:ornithine decarboxylase inhibitor activity"/>
    <property type="evidence" value="ECO:0007669"/>
    <property type="project" value="InterPro"/>
</dbReference>
<dbReference type="InterPro" id="IPR038581">
    <property type="entry name" value="ODC_AZ_sf"/>
</dbReference>
<comment type="function">
    <text evidence="1">Ornithine decarboxylase (ODC) antizyme protein that negatively regulates ODC activity and intracellular polyamine biosynthesis in response to increased intracellular polyamine levels. Binds to ODC monomers, inhibiting the assembly of the functional ODC homodimer, and targets the monomers for ubiquitin-independent proteolytic destruction by the 26S proteasome.</text>
</comment>
<dbReference type="InterPro" id="IPR016181">
    <property type="entry name" value="Acyl_CoA_acyltransferase"/>
</dbReference>
<evidence type="ECO:0000313" key="6">
    <source>
        <dbReference type="EMBL" id="KIM31134.1"/>
    </source>
</evidence>
<dbReference type="InterPro" id="IPR002993">
    <property type="entry name" value="ODC_AZ"/>
</dbReference>
<sequence length="101" mass="10891">MQILSGSAWDAFVISLPGRPKTLYVDGQTAQLTNLRERSSVVALLDLADEQLECSAVIIALPKTSEGLDQLIHSLMYVGGQIVTKPPFKASSAYLLVGMEL</sequence>
<dbReference type="GO" id="GO:0075523">
    <property type="term" value="P:viral translational frameshifting"/>
    <property type="evidence" value="ECO:0007669"/>
    <property type="project" value="UniProtKB-KW"/>
</dbReference>
<dbReference type="OrthoDB" id="5959761at2759"/>
<evidence type="ECO:0000256" key="3">
    <source>
        <dbReference type="ARBA" id="ARBA00011486"/>
    </source>
</evidence>
<dbReference type="AlphaFoldDB" id="A0A0C3BG71"/>
<dbReference type="EMBL" id="KN824282">
    <property type="protein sequence ID" value="KIM31134.1"/>
    <property type="molecule type" value="Genomic_DNA"/>
</dbReference>
<accession>A0A0C3BG71</accession>
<organism evidence="6 7">
    <name type="scientific">Serendipita vermifera MAFF 305830</name>
    <dbReference type="NCBI Taxonomy" id="933852"/>
    <lineage>
        <taxon>Eukaryota</taxon>
        <taxon>Fungi</taxon>
        <taxon>Dikarya</taxon>
        <taxon>Basidiomycota</taxon>
        <taxon>Agaricomycotina</taxon>
        <taxon>Agaricomycetes</taxon>
        <taxon>Sebacinales</taxon>
        <taxon>Serendipitaceae</taxon>
        <taxon>Serendipita</taxon>
    </lineage>
</organism>
<dbReference type="Proteomes" id="UP000054097">
    <property type="component" value="Unassembled WGS sequence"/>
</dbReference>
<gene>
    <name evidence="6" type="ORF">M408DRAFT_254085</name>
</gene>
<dbReference type="GO" id="GO:0005737">
    <property type="term" value="C:cytoplasm"/>
    <property type="evidence" value="ECO:0007669"/>
    <property type="project" value="TreeGrafter"/>
</dbReference>